<reference evidence="1" key="1">
    <citation type="journal article" date="2014" name="Int. J. Syst. Evol. Microbiol.">
        <title>Complete genome sequence of Corynebacterium casei LMG S-19264T (=DSM 44701T), isolated from a smear-ripened cheese.</title>
        <authorList>
            <consortium name="US DOE Joint Genome Institute (JGI-PGF)"/>
            <person name="Walter F."/>
            <person name="Albersmeier A."/>
            <person name="Kalinowski J."/>
            <person name="Ruckert C."/>
        </authorList>
    </citation>
    <scope>NUCLEOTIDE SEQUENCE</scope>
    <source>
        <strain evidence="1">CGMCC 1.10998</strain>
    </source>
</reference>
<dbReference type="EMBL" id="BMED01000003">
    <property type="protein sequence ID" value="GGC84768.1"/>
    <property type="molecule type" value="Genomic_DNA"/>
</dbReference>
<organism evidence="1 2">
    <name type="scientific">Undibacterium terreum</name>
    <dbReference type="NCBI Taxonomy" id="1224302"/>
    <lineage>
        <taxon>Bacteria</taxon>
        <taxon>Pseudomonadati</taxon>
        <taxon>Pseudomonadota</taxon>
        <taxon>Betaproteobacteria</taxon>
        <taxon>Burkholderiales</taxon>
        <taxon>Oxalobacteraceae</taxon>
        <taxon>Undibacterium</taxon>
    </lineage>
</organism>
<sequence>MAAVAASQAKKFQIGLSRLGRLESIAFLRQSRDENIYEVWFSNGRMIWGICNSPRGKISRIRAILREHR</sequence>
<reference evidence="1" key="2">
    <citation type="submission" date="2020-09" db="EMBL/GenBank/DDBJ databases">
        <authorList>
            <person name="Sun Q."/>
            <person name="Zhou Y."/>
        </authorList>
    </citation>
    <scope>NUCLEOTIDE SEQUENCE</scope>
    <source>
        <strain evidence="1">CGMCC 1.10998</strain>
    </source>
</reference>
<accession>A0A916XLU9</accession>
<gene>
    <name evidence="1" type="ORF">GCM10011396_35110</name>
</gene>
<dbReference type="AlphaFoldDB" id="A0A916XLU9"/>
<protein>
    <submittedName>
        <fullName evidence="1">Uncharacterized protein</fullName>
    </submittedName>
</protein>
<dbReference type="Proteomes" id="UP000637423">
    <property type="component" value="Unassembled WGS sequence"/>
</dbReference>
<name>A0A916XLU9_9BURK</name>
<evidence type="ECO:0000313" key="1">
    <source>
        <dbReference type="EMBL" id="GGC84768.1"/>
    </source>
</evidence>
<evidence type="ECO:0000313" key="2">
    <source>
        <dbReference type="Proteomes" id="UP000637423"/>
    </source>
</evidence>
<comment type="caution">
    <text evidence="1">The sequence shown here is derived from an EMBL/GenBank/DDBJ whole genome shotgun (WGS) entry which is preliminary data.</text>
</comment>
<keyword evidence="2" id="KW-1185">Reference proteome</keyword>
<proteinExistence type="predicted"/>